<reference evidence="2" key="2">
    <citation type="submission" date="2017-05" db="UniProtKB">
        <authorList>
            <consortium name="EnsemblMetazoa"/>
        </authorList>
    </citation>
    <scope>IDENTIFICATION</scope>
</reference>
<dbReference type="InterPro" id="IPR019956">
    <property type="entry name" value="Ubiquitin_dom"/>
</dbReference>
<dbReference type="InterPro" id="IPR050158">
    <property type="entry name" value="Ubiquitin_ubiquitin-like"/>
</dbReference>
<dbReference type="KEGG" id="aqu:105312079"/>
<dbReference type="Pfam" id="PF26200">
    <property type="entry name" value="Rcat_RNF216"/>
    <property type="match status" value="1"/>
</dbReference>
<dbReference type="CDD" id="cd17039">
    <property type="entry name" value="Ubl_ubiquitin_like"/>
    <property type="match status" value="3"/>
</dbReference>
<dbReference type="EnsemblMetazoa" id="XM_019994348.1">
    <property type="protein sequence ID" value="XP_019849907.1"/>
    <property type="gene ID" value="LOC105312079"/>
</dbReference>
<protein>
    <recommendedName>
        <fullName evidence="1">Ubiquitin-like domain-containing protein</fullName>
    </recommendedName>
</protein>
<sequence>MPIRVKDLQGTEYSIPLYVGGNTVLELKKQLQSKSGISQHRQRLIYNNEILESNGTLLSHYGITDGVCLQLVVMAGWIIRINNLHNPGQTIEVFLKGHDCEKMTVMDLKKEIAKIQGEAFMKLNEIRLMKNSQEPRDITTLRDARIVDNDTLSIKKKCFPPMNVLVAGYNAKTHNIVITRDNPEETTIAELKKKVEEKTGVRPEEQRLCFGSKPLLDHHKFEDLGIGNGSTIFLLARLKGGAAQGMIALLRESPTNTINNVPHCPIYRACPHCGTLLEHTGGCNNFTCHCCKKNFCFICLSLGDNGRLSCAGRCLVASRQTYIVTR</sequence>
<dbReference type="AlphaFoldDB" id="A0A1X7VA13"/>
<dbReference type="PANTHER" id="PTHR10666">
    <property type="entry name" value="UBIQUITIN"/>
    <property type="match status" value="1"/>
</dbReference>
<proteinExistence type="predicted"/>
<feature type="domain" description="Ubiquitin-like" evidence="1">
    <location>
        <begin position="1"/>
        <end position="73"/>
    </location>
</feature>
<keyword evidence="3" id="KW-1185">Reference proteome</keyword>
<evidence type="ECO:0000259" key="1">
    <source>
        <dbReference type="PROSITE" id="PS50053"/>
    </source>
</evidence>
<dbReference type="OrthoDB" id="419317at2759"/>
<dbReference type="CDD" id="cd20336">
    <property type="entry name" value="Rcat_RBR"/>
    <property type="match status" value="1"/>
</dbReference>
<dbReference type="STRING" id="400682.A0A1X7VA13"/>
<dbReference type="SMART" id="SM00213">
    <property type="entry name" value="UBQ"/>
    <property type="match status" value="3"/>
</dbReference>
<gene>
    <name evidence="2" type="primary">105312079</name>
</gene>
<dbReference type="eggNOG" id="KOG0001">
    <property type="taxonomic scope" value="Eukaryota"/>
</dbReference>
<accession>A0A1X7VA13</accession>
<dbReference type="Proteomes" id="UP000007879">
    <property type="component" value="Unassembled WGS sequence"/>
</dbReference>
<dbReference type="PRINTS" id="PR00348">
    <property type="entry name" value="UBIQUITIN"/>
</dbReference>
<dbReference type="InterPro" id="IPR000626">
    <property type="entry name" value="Ubiquitin-like_dom"/>
</dbReference>
<feature type="domain" description="Ubiquitin-like" evidence="1">
    <location>
        <begin position="162"/>
        <end position="241"/>
    </location>
</feature>
<name>A0A1X7VA13_AMPQE</name>
<evidence type="ECO:0000313" key="3">
    <source>
        <dbReference type="Proteomes" id="UP000007879"/>
    </source>
</evidence>
<dbReference type="EnsemblMetazoa" id="Aqu2.1.36833_001">
    <property type="protein sequence ID" value="Aqu2.1.36833_001"/>
    <property type="gene ID" value="Aqu2.1.36833"/>
</dbReference>
<dbReference type="EnsemblMetazoa" id="XM_019994347.1">
    <property type="protein sequence ID" value="XP_019849906.1"/>
    <property type="gene ID" value="LOC105312079"/>
</dbReference>
<dbReference type="Gene3D" id="3.10.20.90">
    <property type="entry name" value="Phosphatidylinositol 3-kinase Catalytic Subunit, Chain A, domain 1"/>
    <property type="match status" value="3"/>
</dbReference>
<dbReference type="SUPFAM" id="SSF54236">
    <property type="entry name" value="Ubiquitin-like"/>
    <property type="match status" value="2"/>
</dbReference>
<dbReference type="InterPro" id="IPR029071">
    <property type="entry name" value="Ubiquitin-like_domsf"/>
</dbReference>
<reference evidence="3" key="1">
    <citation type="journal article" date="2010" name="Nature">
        <title>The Amphimedon queenslandica genome and the evolution of animal complexity.</title>
        <authorList>
            <person name="Srivastava M."/>
            <person name="Simakov O."/>
            <person name="Chapman J."/>
            <person name="Fahey B."/>
            <person name="Gauthier M.E."/>
            <person name="Mitros T."/>
            <person name="Richards G.S."/>
            <person name="Conaco C."/>
            <person name="Dacre M."/>
            <person name="Hellsten U."/>
            <person name="Larroux C."/>
            <person name="Putnam N.H."/>
            <person name="Stanke M."/>
            <person name="Adamska M."/>
            <person name="Darling A."/>
            <person name="Degnan S.M."/>
            <person name="Oakley T.H."/>
            <person name="Plachetzki D.C."/>
            <person name="Zhai Y."/>
            <person name="Adamski M."/>
            <person name="Calcino A."/>
            <person name="Cummins S.F."/>
            <person name="Goodstein D.M."/>
            <person name="Harris C."/>
            <person name="Jackson D.J."/>
            <person name="Leys S.P."/>
            <person name="Shu S."/>
            <person name="Woodcroft B.J."/>
            <person name="Vervoort M."/>
            <person name="Kosik K.S."/>
            <person name="Manning G."/>
            <person name="Degnan B.M."/>
            <person name="Rokhsar D.S."/>
        </authorList>
    </citation>
    <scope>NUCLEOTIDE SEQUENCE [LARGE SCALE GENOMIC DNA]</scope>
</reference>
<dbReference type="SUPFAM" id="SSF57850">
    <property type="entry name" value="RING/U-box"/>
    <property type="match status" value="1"/>
</dbReference>
<dbReference type="PROSITE" id="PS50053">
    <property type="entry name" value="UBIQUITIN_2"/>
    <property type="match status" value="2"/>
</dbReference>
<dbReference type="Pfam" id="PF00240">
    <property type="entry name" value="ubiquitin"/>
    <property type="match status" value="2"/>
</dbReference>
<organism evidence="2">
    <name type="scientific">Amphimedon queenslandica</name>
    <name type="common">Sponge</name>
    <dbReference type="NCBI Taxonomy" id="400682"/>
    <lineage>
        <taxon>Eukaryota</taxon>
        <taxon>Metazoa</taxon>
        <taxon>Porifera</taxon>
        <taxon>Demospongiae</taxon>
        <taxon>Heteroscleromorpha</taxon>
        <taxon>Haplosclerida</taxon>
        <taxon>Niphatidae</taxon>
        <taxon>Amphimedon</taxon>
    </lineage>
</organism>
<evidence type="ECO:0000313" key="2">
    <source>
        <dbReference type="EnsemblMetazoa" id="Aqu2.1.36833_001"/>
    </source>
</evidence>
<dbReference type="InParanoid" id="A0A1X7VA13"/>